<accession>A0A0F9JVC0</accession>
<comment type="caution">
    <text evidence="2">The sequence shown here is derived from an EMBL/GenBank/DDBJ whole genome shotgun (WGS) entry which is preliminary data.</text>
</comment>
<feature type="non-terminal residue" evidence="2">
    <location>
        <position position="1"/>
    </location>
</feature>
<evidence type="ECO:0000313" key="2">
    <source>
        <dbReference type="EMBL" id="KKM13843.1"/>
    </source>
</evidence>
<organism evidence="2">
    <name type="scientific">marine sediment metagenome</name>
    <dbReference type="NCBI Taxonomy" id="412755"/>
    <lineage>
        <taxon>unclassified sequences</taxon>
        <taxon>metagenomes</taxon>
        <taxon>ecological metagenomes</taxon>
    </lineage>
</organism>
<reference evidence="2" key="1">
    <citation type="journal article" date="2015" name="Nature">
        <title>Complex archaea that bridge the gap between prokaryotes and eukaryotes.</title>
        <authorList>
            <person name="Spang A."/>
            <person name="Saw J.H."/>
            <person name="Jorgensen S.L."/>
            <person name="Zaremba-Niedzwiedzka K."/>
            <person name="Martijn J."/>
            <person name="Lind A.E."/>
            <person name="van Eijk R."/>
            <person name="Schleper C."/>
            <person name="Guy L."/>
            <person name="Ettema T.J."/>
        </authorList>
    </citation>
    <scope>NUCLEOTIDE SEQUENCE</scope>
</reference>
<gene>
    <name evidence="2" type="ORF">LCGC14_1712140</name>
</gene>
<dbReference type="AlphaFoldDB" id="A0A0F9JVC0"/>
<evidence type="ECO:0000256" key="1">
    <source>
        <dbReference type="SAM" id="MobiDB-lite"/>
    </source>
</evidence>
<dbReference type="EMBL" id="LAZR01015285">
    <property type="protein sequence ID" value="KKM13843.1"/>
    <property type="molecule type" value="Genomic_DNA"/>
</dbReference>
<protein>
    <submittedName>
        <fullName evidence="2">Uncharacterized protein</fullName>
    </submittedName>
</protein>
<sequence length="477" mass="55381">IIVDNEINSQVMAVLKDKYDKGEKFTEQEGLIAGIAIFLMGNNDITESSVDSGREKRSGGDTQSAKFKQDTKNKINRLKQLIHKQLQHYSETGERLSSLKEITPMAGWVSEKTTRKYSQIILLEIFGNPDIAKTVYDMLFGIVFTSYQGVKRAAFDHGFRILTTSAQWFEMVKNREVETSKLYVELECLEKGYKSTVRVDVIQGCYICMVDGFKNKALDFQDVLKLAEDRGIQAVSFKDESKPLTEIEFNDLIEDYIDLNQDPENYKSTSRIYINLRWRHEDHVFEATYNNIVGTKVDLFCPFCVRSVDQRQTYTAFKEKFQQYLPLPQSILYDVRLARILSNPSILLQDEYKSLQDPRVHVDMFGVFNIHGQEFKIAIEHQGGQHSSFDDYLNLNRPRDEANGHYIPTSEYKRRWDSLVLRDKTKVELFKALNNDGYYLIVVDHRVPVSQRANYILQEFIRQTGVNPGQRDIDDWI</sequence>
<feature type="region of interest" description="Disordered" evidence="1">
    <location>
        <begin position="48"/>
        <end position="68"/>
    </location>
</feature>
<name>A0A0F9JVC0_9ZZZZ</name>
<proteinExistence type="predicted"/>